<name>A0ABD0NWC6_CIRMR</name>
<dbReference type="EMBL" id="JAMKFB020000019">
    <property type="protein sequence ID" value="KAL0165565.1"/>
    <property type="molecule type" value="Genomic_DNA"/>
</dbReference>
<organism evidence="1 2">
    <name type="scientific">Cirrhinus mrigala</name>
    <name type="common">Mrigala</name>
    <dbReference type="NCBI Taxonomy" id="683832"/>
    <lineage>
        <taxon>Eukaryota</taxon>
        <taxon>Metazoa</taxon>
        <taxon>Chordata</taxon>
        <taxon>Craniata</taxon>
        <taxon>Vertebrata</taxon>
        <taxon>Euteleostomi</taxon>
        <taxon>Actinopterygii</taxon>
        <taxon>Neopterygii</taxon>
        <taxon>Teleostei</taxon>
        <taxon>Ostariophysi</taxon>
        <taxon>Cypriniformes</taxon>
        <taxon>Cyprinidae</taxon>
        <taxon>Labeoninae</taxon>
        <taxon>Labeonini</taxon>
        <taxon>Cirrhinus</taxon>
    </lineage>
</organism>
<evidence type="ECO:0000313" key="1">
    <source>
        <dbReference type="EMBL" id="KAL0165565.1"/>
    </source>
</evidence>
<accession>A0ABD0NWC6</accession>
<feature type="non-terminal residue" evidence="1">
    <location>
        <position position="58"/>
    </location>
</feature>
<sequence length="58" mass="6518">IKTSMSTPAKITPFPPGHFEVFDLKLNGKVQSLQMDRFHCCTEEPKHAEFNNLEGLGT</sequence>
<reference evidence="1 2" key="1">
    <citation type="submission" date="2024-05" db="EMBL/GenBank/DDBJ databases">
        <title>Genome sequencing and assembly of Indian major carp, Cirrhinus mrigala (Hamilton, 1822).</title>
        <authorList>
            <person name="Mohindra V."/>
            <person name="Chowdhury L.M."/>
            <person name="Lal K."/>
            <person name="Jena J.K."/>
        </authorList>
    </citation>
    <scope>NUCLEOTIDE SEQUENCE [LARGE SCALE GENOMIC DNA]</scope>
    <source>
        <strain evidence="1">CM1030</strain>
        <tissue evidence="1">Blood</tissue>
    </source>
</reference>
<keyword evidence="2" id="KW-1185">Reference proteome</keyword>
<dbReference type="AlphaFoldDB" id="A0ABD0NWC6"/>
<dbReference type="Proteomes" id="UP001529510">
    <property type="component" value="Unassembled WGS sequence"/>
</dbReference>
<gene>
    <name evidence="1" type="ORF">M9458_037409</name>
</gene>
<feature type="non-terminal residue" evidence="1">
    <location>
        <position position="1"/>
    </location>
</feature>
<comment type="caution">
    <text evidence="1">The sequence shown here is derived from an EMBL/GenBank/DDBJ whole genome shotgun (WGS) entry which is preliminary data.</text>
</comment>
<protein>
    <submittedName>
        <fullName evidence="1">Uncharacterized protein</fullName>
    </submittedName>
</protein>
<evidence type="ECO:0000313" key="2">
    <source>
        <dbReference type="Proteomes" id="UP001529510"/>
    </source>
</evidence>
<proteinExistence type="predicted"/>